<proteinExistence type="predicted"/>
<organism evidence="5 6">
    <name type="scientific">Caulifigura coniformis</name>
    <dbReference type="NCBI Taxonomy" id="2527983"/>
    <lineage>
        <taxon>Bacteria</taxon>
        <taxon>Pseudomonadati</taxon>
        <taxon>Planctomycetota</taxon>
        <taxon>Planctomycetia</taxon>
        <taxon>Planctomycetales</taxon>
        <taxon>Planctomycetaceae</taxon>
        <taxon>Caulifigura</taxon>
    </lineage>
</organism>
<dbReference type="OrthoDB" id="127107at2"/>
<feature type="domain" description="DUF1553" evidence="3">
    <location>
        <begin position="718"/>
        <end position="975"/>
    </location>
</feature>
<dbReference type="InterPro" id="IPR022655">
    <property type="entry name" value="DUF1553"/>
</dbReference>
<dbReference type="GO" id="GO:0020037">
    <property type="term" value="F:heme binding"/>
    <property type="evidence" value="ECO:0007669"/>
    <property type="project" value="InterPro"/>
</dbReference>
<dbReference type="EMBL" id="CP036271">
    <property type="protein sequence ID" value="QDT55461.1"/>
    <property type="molecule type" value="Genomic_DNA"/>
</dbReference>
<dbReference type="InterPro" id="IPR011444">
    <property type="entry name" value="DUF1549"/>
</dbReference>
<sequence length="1030" mass="115219" precursor="true">MRRVFGGFGLVLACAAAMPALADAADLRFNRDIRPILSEHCFACHGPDSASRKADLRLDRRAAAVELGAIVPSKPDHSELVRRVFSSAHDDVMPPPETKRTLTAGQKELLKRWVAEGAEYESHWSFLRVPKEVPVPVSVEANDWGRTSIDAFVLDRLQEEKLQPAEEATREKWIRRVSFDLTGLPPTLAEIDAFLADDSATAFDNVVDRLLASPAYGERMANDWLDVARYADTFGYQADRNMHMSPWRDWVIRAFNENLPYSDFIVWQLSGDMLENPTRDQRLATAFNRLHRQTNEGGSIEEEFRVEYVADRVRTMGSAFLGLTFECARCHDHKYDPITQREYYSLTAFFNNIDEHGLYSHFTETAPTPTLLLYEGDQQSKHRELLARIAAAEEQLREAIAQAFKKPAPLPADAIAAPDPEKVYTFDDVPNGGDFRGVEGHAGRAIEFGGDDQFVCKEAPQLSRSAPFSLSLWVKPGPHGPRQIVFHQSRAAEDSAFRGVSLTIDNGRPTFSMVHFWPGNALQIRTQALLAPEVWTQLVITSDGSGRAAGTTFYVNGVAAEVEVVGDRLTRDVIHRAEWGDSEAKSIPFALGARFRDLGFKGGCVDELEFYSVALTEAEVAFVSGRADLINDSQRQDHHARRIDTDVVKIEAELRALRVEENTLIGRVRQIMTMQELPSDRRRLTYRLDRGAYDGRAETVVPATPVEIFTLPEGSRTDRLGFARALIDDRNPLTARVAVNRYWAMFFGTGLVATTQDFGSQGEPPSHPELLDWLARDFMDHGWNVQRLFRQIVLSATYRQSSTPRDPKLYASDPANRLLARGPRHRLPAEQIRDNALAISGLLKPRVGGDSVFPYQPAGLWEEAGTGKSYSQSHGDDLYRRSLYTFWRRTSPPPTMTAFDAPSREYCVIQRERTATPLQALTLLNDPQFVEAARVLASNVLSTMPRNDDAGLVRVFRWTTSRQPTVTEQEILQSLLAAARVQFAGNEDAAKALVSVGESPVDKALEVAELAAWTSVVQSLLGFDECLTKR</sequence>
<feature type="chain" id="PRO_5021909119" evidence="1">
    <location>
        <begin position="25"/>
        <end position="1030"/>
    </location>
</feature>
<dbReference type="GO" id="GO:0009055">
    <property type="term" value="F:electron transfer activity"/>
    <property type="evidence" value="ECO:0007669"/>
    <property type="project" value="InterPro"/>
</dbReference>
<feature type="signal peptide" evidence="1">
    <location>
        <begin position="1"/>
        <end position="24"/>
    </location>
</feature>
<dbReference type="RefSeq" id="WP_145031273.1">
    <property type="nucleotide sequence ID" value="NZ_CP036271.1"/>
</dbReference>
<evidence type="ECO:0000313" key="6">
    <source>
        <dbReference type="Proteomes" id="UP000315700"/>
    </source>
</evidence>
<dbReference type="InterPro" id="IPR036909">
    <property type="entry name" value="Cyt_c-like_dom_sf"/>
</dbReference>
<protein>
    <submittedName>
        <fullName evidence="5">Planctomycete cytochrome C</fullName>
    </submittedName>
</protein>
<feature type="domain" description="DUF1549" evidence="2">
    <location>
        <begin position="149"/>
        <end position="354"/>
    </location>
</feature>
<accession>A0A517SH60</accession>
<name>A0A517SH60_9PLAN</name>
<evidence type="ECO:0000259" key="4">
    <source>
        <dbReference type="Pfam" id="PF07635"/>
    </source>
</evidence>
<feature type="domain" description="Cytochrome C Planctomycete-type" evidence="4">
    <location>
        <begin position="41"/>
        <end position="97"/>
    </location>
</feature>
<dbReference type="InterPro" id="IPR011429">
    <property type="entry name" value="Cyt_c_Planctomycete-type"/>
</dbReference>
<keyword evidence="1" id="KW-0732">Signal</keyword>
<evidence type="ECO:0000313" key="5">
    <source>
        <dbReference type="EMBL" id="QDT55461.1"/>
    </source>
</evidence>
<dbReference type="Gene3D" id="2.60.120.200">
    <property type="match status" value="1"/>
</dbReference>
<dbReference type="AlphaFoldDB" id="A0A517SH60"/>
<dbReference type="Pfam" id="PF07587">
    <property type="entry name" value="PSD1"/>
    <property type="match status" value="1"/>
</dbReference>
<evidence type="ECO:0000256" key="1">
    <source>
        <dbReference type="SAM" id="SignalP"/>
    </source>
</evidence>
<dbReference type="KEGG" id="ccos:Pan44_35040"/>
<dbReference type="Pfam" id="PF13385">
    <property type="entry name" value="Laminin_G_3"/>
    <property type="match status" value="1"/>
</dbReference>
<dbReference type="PANTHER" id="PTHR35889:SF3">
    <property type="entry name" value="F-BOX DOMAIN-CONTAINING PROTEIN"/>
    <property type="match status" value="1"/>
</dbReference>
<dbReference type="Pfam" id="PF07635">
    <property type="entry name" value="PSCyt1"/>
    <property type="match status" value="1"/>
</dbReference>
<keyword evidence="6" id="KW-1185">Reference proteome</keyword>
<gene>
    <name evidence="5" type="ORF">Pan44_35040</name>
</gene>
<dbReference type="Pfam" id="PF07583">
    <property type="entry name" value="PSCyt2"/>
    <property type="match status" value="1"/>
</dbReference>
<dbReference type="InterPro" id="IPR013320">
    <property type="entry name" value="ConA-like_dom_sf"/>
</dbReference>
<dbReference type="PANTHER" id="PTHR35889">
    <property type="entry name" value="CYCLOINULO-OLIGOSACCHARIDE FRUCTANOTRANSFERASE-RELATED"/>
    <property type="match status" value="1"/>
</dbReference>
<evidence type="ECO:0000259" key="3">
    <source>
        <dbReference type="Pfam" id="PF07587"/>
    </source>
</evidence>
<dbReference type="SUPFAM" id="SSF49899">
    <property type="entry name" value="Concanavalin A-like lectins/glucanases"/>
    <property type="match status" value="1"/>
</dbReference>
<dbReference type="InParanoid" id="A0A517SH60"/>
<reference evidence="5 6" key="1">
    <citation type="submission" date="2019-02" db="EMBL/GenBank/DDBJ databases">
        <title>Deep-cultivation of Planctomycetes and their phenomic and genomic characterization uncovers novel biology.</title>
        <authorList>
            <person name="Wiegand S."/>
            <person name="Jogler M."/>
            <person name="Boedeker C."/>
            <person name="Pinto D."/>
            <person name="Vollmers J."/>
            <person name="Rivas-Marin E."/>
            <person name="Kohn T."/>
            <person name="Peeters S.H."/>
            <person name="Heuer A."/>
            <person name="Rast P."/>
            <person name="Oberbeckmann S."/>
            <person name="Bunk B."/>
            <person name="Jeske O."/>
            <person name="Meyerdierks A."/>
            <person name="Storesund J.E."/>
            <person name="Kallscheuer N."/>
            <person name="Luecker S."/>
            <person name="Lage O.M."/>
            <person name="Pohl T."/>
            <person name="Merkel B.J."/>
            <person name="Hornburger P."/>
            <person name="Mueller R.-W."/>
            <person name="Bruemmer F."/>
            <person name="Labrenz M."/>
            <person name="Spormann A.M."/>
            <person name="Op den Camp H."/>
            <person name="Overmann J."/>
            <person name="Amann R."/>
            <person name="Jetten M.S.M."/>
            <person name="Mascher T."/>
            <person name="Medema M.H."/>
            <person name="Devos D.P."/>
            <person name="Kaster A.-K."/>
            <person name="Ovreas L."/>
            <person name="Rohde M."/>
            <person name="Galperin M.Y."/>
            <person name="Jogler C."/>
        </authorList>
    </citation>
    <scope>NUCLEOTIDE SEQUENCE [LARGE SCALE GENOMIC DNA]</scope>
    <source>
        <strain evidence="5 6">Pan44</strain>
    </source>
</reference>
<dbReference type="SUPFAM" id="SSF46626">
    <property type="entry name" value="Cytochrome c"/>
    <property type="match status" value="1"/>
</dbReference>
<evidence type="ECO:0000259" key="2">
    <source>
        <dbReference type="Pfam" id="PF07583"/>
    </source>
</evidence>
<dbReference type="Proteomes" id="UP000315700">
    <property type="component" value="Chromosome"/>
</dbReference>